<organism evidence="5">
    <name type="scientific">Papilio xuthus</name>
    <name type="common">Asian swallowtail butterfly</name>
    <dbReference type="NCBI Taxonomy" id="66420"/>
    <lineage>
        <taxon>Eukaryota</taxon>
        <taxon>Metazoa</taxon>
        <taxon>Ecdysozoa</taxon>
        <taxon>Arthropoda</taxon>
        <taxon>Hexapoda</taxon>
        <taxon>Insecta</taxon>
        <taxon>Pterygota</taxon>
        <taxon>Neoptera</taxon>
        <taxon>Endopterygota</taxon>
        <taxon>Lepidoptera</taxon>
        <taxon>Glossata</taxon>
        <taxon>Ditrysia</taxon>
        <taxon>Papilionoidea</taxon>
        <taxon>Papilionidae</taxon>
        <taxon>Papilioninae</taxon>
        <taxon>Papilio</taxon>
    </lineage>
</organism>
<dbReference type="Proteomes" id="UP000053268">
    <property type="component" value="Unassembled WGS sequence"/>
</dbReference>
<sequence length="131" mass="15532">MAKLVDLELKKAFSELQVKIVETRKKINVIDVQITALNKVLKYIDSSRKELQVLENDTKAYIPVSRMFLQADLGELKESIDDRVCMLNERIVELENKKEYLERKRRESEDNIREMIQLRKVQFESEVNKMS</sequence>
<evidence type="ECO:0000256" key="3">
    <source>
        <dbReference type="ARBA" id="ARBA00023186"/>
    </source>
</evidence>
<dbReference type="SUPFAM" id="SSF46579">
    <property type="entry name" value="Prefoldin"/>
    <property type="match status" value="1"/>
</dbReference>
<feature type="coiled-coil region" evidence="4">
    <location>
        <begin position="91"/>
        <end position="118"/>
    </location>
</feature>
<dbReference type="PANTHER" id="PTHR20903:SF0">
    <property type="entry name" value="PREFOLDIN SUBUNIT 1"/>
    <property type="match status" value="1"/>
</dbReference>
<dbReference type="RefSeq" id="NP_001299430.1">
    <property type="nucleotide sequence ID" value="NM_001312501.1"/>
</dbReference>
<keyword evidence="3" id="KW-0143">Chaperone</keyword>
<dbReference type="Gene3D" id="1.10.287.370">
    <property type="match status" value="1"/>
</dbReference>
<dbReference type="InterPro" id="IPR009053">
    <property type="entry name" value="Prefoldin"/>
</dbReference>
<dbReference type="GO" id="GO:0044183">
    <property type="term" value="F:protein folding chaperone"/>
    <property type="evidence" value="ECO:0007669"/>
    <property type="project" value="TreeGrafter"/>
</dbReference>
<comment type="subunit">
    <text evidence="2">Heterohexamer of two PFD-alpha type and four PFD-beta type subunits.</text>
</comment>
<dbReference type="RefSeq" id="XP_013179244.1">
    <property type="nucleotide sequence ID" value="XM_013323790.1"/>
</dbReference>
<dbReference type="PANTHER" id="PTHR20903">
    <property type="entry name" value="PREFOLDIN SUBUNIT 1-RELATED"/>
    <property type="match status" value="1"/>
</dbReference>
<dbReference type="Pfam" id="PF01920">
    <property type="entry name" value="Prefoldin_2"/>
    <property type="match status" value="1"/>
</dbReference>
<dbReference type="InterPro" id="IPR002777">
    <property type="entry name" value="PFD_beta-like"/>
</dbReference>
<evidence type="ECO:0000256" key="1">
    <source>
        <dbReference type="ARBA" id="ARBA00008045"/>
    </source>
</evidence>
<dbReference type="GO" id="GO:0005737">
    <property type="term" value="C:cytoplasm"/>
    <property type="evidence" value="ECO:0007669"/>
    <property type="project" value="TreeGrafter"/>
</dbReference>
<accession>I4DK04</accession>
<dbReference type="KEGG" id="pxu:106126256"/>
<dbReference type="STRING" id="66420.I4DK04"/>
<evidence type="ECO:0000256" key="2">
    <source>
        <dbReference type="ARBA" id="ARBA00011695"/>
    </source>
</evidence>
<dbReference type="GeneID" id="106126256"/>
<evidence type="ECO:0000313" key="5">
    <source>
        <dbReference type="EMBL" id="BAM18244.1"/>
    </source>
</evidence>
<dbReference type="Proteomes" id="UP000694872">
    <property type="component" value="Unplaced"/>
</dbReference>
<reference evidence="6 7" key="2">
    <citation type="journal article" date="2015" name="Nat. Commun.">
        <title>Outbred genome sequencing and CRISPR/Cas9 gene editing in butterflies.</title>
        <authorList>
            <person name="Li X."/>
            <person name="Fan D."/>
            <person name="Zhang W."/>
            <person name="Liu G."/>
            <person name="Zhang L."/>
            <person name="Zhao L."/>
            <person name="Fang X."/>
            <person name="Chen L."/>
            <person name="Dong Y."/>
            <person name="Chen Y."/>
            <person name="Ding Y."/>
            <person name="Zhao R."/>
            <person name="Feng M."/>
            <person name="Zhu Y."/>
            <person name="Feng Y."/>
            <person name="Jiang X."/>
            <person name="Zhu D."/>
            <person name="Xiang H."/>
            <person name="Feng X."/>
            <person name="Li S."/>
            <person name="Wang J."/>
            <person name="Zhang G."/>
            <person name="Kronforst M.R."/>
            <person name="Wang W."/>
        </authorList>
    </citation>
    <scope>NUCLEOTIDE SEQUENCE [LARGE SCALE GENOMIC DNA]</scope>
    <source>
        <strain evidence="6">Ya'a_city_454_Px</strain>
        <tissue evidence="6">Whole body</tissue>
    </source>
</reference>
<gene>
    <name evidence="8" type="primary">LOC106126256</name>
    <name evidence="6" type="ORF">RR46_06811</name>
</gene>
<dbReference type="EMBL" id="AK401622">
    <property type="protein sequence ID" value="BAM18244.1"/>
    <property type="molecule type" value="mRNA"/>
</dbReference>
<protein>
    <submittedName>
        <fullName evidence="6 8">Prefoldin subunit 1</fullName>
    </submittedName>
</protein>
<reference evidence="5" key="1">
    <citation type="journal article" date="2012" name="BMC Biol.">
        <title>Comprehensive microarray-based analysis for stage-specific larval camouflage pattern-associated genes in the swallowtail butterfly, Papilio xuthus.</title>
        <authorList>
            <person name="Futahashi R."/>
            <person name="Shirataki H."/>
            <person name="Narita T."/>
            <person name="Mita K."/>
            <person name="Fujiwara H."/>
        </authorList>
    </citation>
    <scope>NUCLEOTIDE SEQUENCE</scope>
    <source>
        <tissue evidence="5">Epidermis</tissue>
    </source>
</reference>
<evidence type="ECO:0000313" key="7">
    <source>
        <dbReference type="Proteomes" id="UP000053268"/>
    </source>
</evidence>
<keyword evidence="7" id="KW-1185">Reference proteome</keyword>
<reference evidence="8" key="3">
    <citation type="submission" date="2025-04" db="UniProtKB">
        <authorList>
            <consortium name="RefSeq"/>
        </authorList>
    </citation>
    <scope>IDENTIFICATION</scope>
</reference>
<proteinExistence type="evidence at transcript level"/>
<dbReference type="OrthoDB" id="5242628at2759"/>
<dbReference type="GO" id="GO:0051082">
    <property type="term" value="F:unfolded protein binding"/>
    <property type="evidence" value="ECO:0007669"/>
    <property type="project" value="InterPro"/>
</dbReference>
<evidence type="ECO:0000256" key="4">
    <source>
        <dbReference type="SAM" id="Coils"/>
    </source>
</evidence>
<evidence type="ECO:0000313" key="8">
    <source>
        <dbReference type="RefSeq" id="XP_013179244.1"/>
    </source>
</evidence>
<keyword evidence="4" id="KW-0175">Coiled coil</keyword>
<dbReference type="EMBL" id="KQ459594">
    <property type="protein sequence ID" value="KPI96077.1"/>
    <property type="molecule type" value="Genomic_DNA"/>
</dbReference>
<name>I4DK04_PAPXU</name>
<dbReference type="AlphaFoldDB" id="I4DK04"/>
<dbReference type="GO" id="GO:0016272">
    <property type="term" value="C:prefoldin complex"/>
    <property type="evidence" value="ECO:0007669"/>
    <property type="project" value="InterPro"/>
</dbReference>
<evidence type="ECO:0000313" key="6">
    <source>
        <dbReference type="EMBL" id="KPI96077.1"/>
    </source>
</evidence>
<comment type="similarity">
    <text evidence="1">Belongs to the prefoldin subunit beta family.</text>
</comment>